<dbReference type="InterPro" id="IPR014729">
    <property type="entry name" value="Rossmann-like_a/b/a_fold"/>
</dbReference>
<gene>
    <name evidence="14" type="ORF">RhiirC2_695135</name>
</gene>
<dbReference type="SUPFAM" id="SSF48163">
    <property type="entry name" value="An anticodon-binding domain of class I aminoacyl-tRNA synthetases"/>
    <property type="match status" value="1"/>
</dbReference>
<evidence type="ECO:0000256" key="10">
    <source>
        <dbReference type="ARBA" id="ARBA00072917"/>
    </source>
</evidence>
<reference evidence="14 15" key="1">
    <citation type="submission" date="2016-04" db="EMBL/GenBank/DDBJ databases">
        <title>Genome analyses suggest a sexual origin of heterokaryosis in a supposedly ancient asexual fungus.</title>
        <authorList>
            <person name="Ropars J."/>
            <person name="Sedzielewska K."/>
            <person name="Noel J."/>
            <person name="Charron P."/>
            <person name="Farinelli L."/>
            <person name="Marton T."/>
            <person name="Kruger M."/>
            <person name="Pelin A."/>
            <person name="Brachmann A."/>
            <person name="Corradi N."/>
        </authorList>
    </citation>
    <scope>NUCLEOTIDE SEQUENCE [LARGE SCALE GENOMIC DNA]</scope>
    <source>
        <strain evidence="14 15">C2</strain>
    </source>
</reference>
<evidence type="ECO:0000256" key="5">
    <source>
        <dbReference type="ARBA" id="ARBA00022741"/>
    </source>
</evidence>
<feature type="domain" description="Glutamyl/glutaminyl-tRNA synthetase class Ib catalytic" evidence="12">
    <location>
        <begin position="52"/>
        <end position="368"/>
    </location>
</feature>
<accession>A0A2N1NHD8</accession>
<dbReference type="PRINTS" id="PR00987">
    <property type="entry name" value="TRNASYNTHGLU"/>
</dbReference>
<keyword evidence="7 11" id="KW-0648">Protein biosynthesis</keyword>
<dbReference type="InterPro" id="IPR020751">
    <property type="entry name" value="aa-tRNA-synth_I_codon-bd_sub2"/>
</dbReference>
<comment type="similarity">
    <text evidence="2">Belongs to the class-I aminoacyl-tRNA synthetase family. Glutamate--tRNA ligase type 1 subfamily.</text>
</comment>
<dbReference type="GO" id="GO:0000049">
    <property type="term" value="F:tRNA binding"/>
    <property type="evidence" value="ECO:0007669"/>
    <property type="project" value="InterPro"/>
</dbReference>
<evidence type="ECO:0000256" key="2">
    <source>
        <dbReference type="ARBA" id="ARBA00007894"/>
    </source>
</evidence>
<protein>
    <recommendedName>
        <fullName evidence="10">Glutamate--tRNA ligase, mitochondrial</fullName>
        <ecNumber evidence="3">6.1.1.17</ecNumber>
    </recommendedName>
    <alternativeName>
        <fullName evidence="9">Glutamyl-tRNA synthetase</fullName>
    </alternativeName>
</protein>
<dbReference type="VEuPathDB" id="FungiDB:RhiirFUN_015047"/>
<dbReference type="Proteomes" id="UP000233469">
    <property type="component" value="Unassembled WGS sequence"/>
</dbReference>
<dbReference type="EC" id="6.1.1.17" evidence="3"/>
<dbReference type="Gene3D" id="1.10.10.350">
    <property type="match status" value="1"/>
</dbReference>
<comment type="subcellular location">
    <subcellularLocation>
        <location evidence="1">Mitochondrion</location>
    </subcellularLocation>
</comment>
<reference evidence="14 15" key="2">
    <citation type="submission" date="2017-10" db="EMBL/GenBank/DDBJ databases">
        <title>Extensive intraspecific genome diversity in a model arbuscular mycorrhizal fungus.</title>
        <authorList>
            <person name="Chen E.C.H."/>
            <person name="Morin E."/>
            <person name="Baudet D."/>
            <person name="Noel J."/>
            <person name="Ndikumana S."/>
            <person name="Charron P."/>
            <person name="St-Onge C."/>
            <person name="Giorgi J."/>
            <person name="Grigoriev I.V."/>
            <person name="Roux C."/>
            <person name="Martin F.M."/>
            <person name="Corradi N."/>
        </authorList>
    </citation>
    <scope>NUCLEOTIDE SEQUENCE [LARGE SCALE GENOMIC DNA]</scope>
    <source>
        <strain evidence="14 15">C2</strain>
    </source>
</reference>
<dbReference type="Pfam" id="PF19269">
    <property type="entry name" value="Anticodon_2"/>
    <property type="match status" value="1"/>
</dbReference>
<evidence type="ECO:0000259" key="13">
    <source>
        <dbReference type="Pfam" id="PF19269"/>
    </source>
</evidence>
<proteinExistence type="inferred from homology"/>
<dbReference type="InterPro" id="IPR049940">
    <property type="entry name" value="GluQ/Sye"/>
</dbReference>
<dbReference type="GO" id="GO:0005524">
    <property type="term" value="F:ATP binding"/>
    <property type="evidence" value="ECO:0007669"/>
    <property type="project" value="UniProtKB-KW"/>
</dbReference>
<evidence type="ECO:0000256" key="9">
    <source>
        <dbReference type="ARBA" id="ARBA00030865"/>
    </source>
</evidence>
<evidence type="ECO:0000259" key="12">
    <source>
        <dbReference type="Pfam" id="PF00749"/>
    </source>
</evidence>
<dbReference type="EMBL" id="LLXL01000384">
    <property type="protein sequence ID" value="PKK73244.1"/>
    <property type="molecule type" value="Genomic_DNA"/>
</dbReference>
<evidence type="ECO:0000256" key="7">
    <source>
        <dbReference type="ARBA" id="ARBA00022917"/>
    </source>
</evidence>
<sequence length="550" mass="63092">MLNMLNYPCNFILNSTRGFRKMILQKRIKCITLVKQRNLYDTRSKIDYSIPVRVRFAPSPSGYLHLGGLRTALFNYLLARKTGGKFLLRIEDTDSARFVPDAVDDLVSVLSWAGLSFDEGPGKDESLGPFYQSERTKIYKDHVDKLINDGNAYRCFCTSERLQQIRNIAQKSGKGVAYDRHCLYLSQKEIDQKVSEGIPFTVRLKTPEGVVTVNDLVYGIVEFNDKHIDDTILLKSDGYPTYHLANVVDDYLMRITHVLRGEEWLSSTPKHIILYKLFGWDLPKFAHLPLLLNPDKTKLSKRLGDVKIKNFAEKGYLPETLINFVALLGWSPDNSKKVIFSMKELISEFTLEDIGRSGSVVMNDKLDWLNKQHLLHKTESKDGLKEIVNLLKASVNETFGERLKSTKDNYRLEDEYLSNVIMTIKDRIRNIKEIPKLCEYFFVNPNYSSQESQSLRKIISNEILKSTSDLILKKLSDLKDDESEFQIDNIKSIIQNIILQTGYKQREVLMSLRYIITGIKVGAGVAETMKTIGKETCLKRINKVLESLDD</sequence>
<dbReference type="GO" id="GO:0005739">
    <property type="term" value="C:mitochondrion"/>
    <property type="evidence" value="ECO:0007669"/>
    <property type="project" value="UniProtKB-SubCell"/>
</dbReference>
<dbReference type="Gene3D" id="3.40.50.620">
    <property type="entry name" value="HUPs"/>
    <property type="match status" value="1"/>
</dbReference>
<dbReference type="NCBIfam" id="TIGR00464">
    <property type="entry name" value="gltX_bact"/>
    <property type="match status" value="1"/>
</dbReference>
<dbReference type="InterPro" id="IPR045462">
    <property type="entry name" value="aa-tRNA-synth_I_cd-bd"/>
</dbReference>
<dbReference type="OrthoDB" id="428822at2759"/>
<dbReference type="VEuPathDB" id="FungiDB:FUN_018606"/>
<evidence type="ECO:0000256" key="4">
    <source>
        <dbReference type="ARBA" id="ARBA00022598"/>
    </source>
</evidence>
<dbReference type="InterPro" id="IPR004527">
    <property type="entry name" value="Glu-tRNA-ligase_bac/mito"/>
</dbReference>
<dbReference type="InterPro" id="IPR000924">
    <property type="entry name" value="Glu/Gln-tRNA-synth"/>
</dbReference>
<evidence type="ECO:0000256" key="3">
    <source>
        <dbReference type="ARBA" id="ARBA00012835"/>
    </source>
</evidence>
<evidence type="ECO:0000313" key="15">
    <source>
        <dbReference type="Proteomes" id="UP000233469"/>
    </source>
</evidence>
<keyword evidence="4 11" id="KW-0436">Ligase</keyword>
<dbReference type="PANTHER" id="PTHR43311">
    <property type="entry name" value="GLUTAMATE--TRNA LIGASE"/>
    <property type="match status" value="1"/>
</dbReference>
<dbReference type="HAMAP" id="MF_00022">
    <property type="entry name" value="Glu_tRNA_synth_type1"/>
    <property type="match status" value="1"/>
</dbReference>
<evidence type="ECO:0000256" key="8">
    <source>
        <dbReference type="ARBA" id="ARBA00023146"/>
    </source>
</evidence>
<keyword evidence="5 11" id="KW-0547">Nucleotide-binding</keyword>
<dbReference type="SUPFAM" id="SSF52374">
    <property type="entry name" value="Nucleotidylyl transferase"/>
    <property type="match status" value="1"/>
</dbReference>
<dbReference type="GO" id="GO:0008270">
    <property type="term" value="F:zinc ion binding"/>
    <property type="evidence" value="ECO:0007669"/>
    <property type="project" value="InterPro"/>
</dbReference>
<organism evidence="14 15">
    <name type="scientific">Rhizophagus irregularis</name>
    <dbReference type="NCBI Taxonomy" id="588596"/>
    <lineage>
        <taxon>Eukaryota</taxon>
        <taxon>Fungi</taxon>
        <taxon>Fungi incertae sedis</taxon>
        <taxon>Mucoromycota</taxon>
        <taxon>Glomeromycotina</taxon>
        <taxon>Glomeromycetes</taxon>
        <taxon>Glomerales</taxon>
        <taxon>Glomeraceae</taxon>
        <taxon>Rhizophagus</taxon>
    </lineage>
</organism>
<evidence type="ECO:0000313" key="14">
    <source>
        <dbReference type="EMBL" id="PKK73244.1"/>
    </source>
</evidence>
<keyword evidence="6 11" id="KW-0067">ATP-binding</keyword>
<dbReference type="CDD" id="cd00808">
    <property type="entry name" value="GluRS_core"/>
    <property type="match status" value="1"/>
</dbReference>
<dbReference type="InterPro" id="IPR001412">
    <property type="entry name" value="aa-tRNA-synth_I_CS"/>
</dbReference>
<dbReference type="GO" id="GO:0004818">
    <property type="term" value="F:glutamate-tRNA ligase activity"/>
    <property type="evidence" value="ECO:0007669"/>
    <property type="project" value="UniProtKB-EC"/>
</dbReference>
<feature type="domain" description="Aminoacyl-tRNA synthetase class I anticodon-binding" evidence="13">
    <location>
        <begin position="412"/>
        <end position="545"/>
    </location>
</feature>
<dbReference type="PANTHER" id="PTHR43311:SF2">
    <property type="entry name" value="GLUTAMATE--TRNA LIGASE, MITOCHONDRIAL-RELATED"/>
    <property type="match status" value="1"/>
</dbReference>
<dbReference type="InterPro" id="IPR008925">
    <property type="entry name" value="aa_tRNA-synth_I_cd-bd_sf"/>
</dbReference>
<dbReference type="GO" id="GO:0006424">
    <property type="term" value="P:glutamyl-tRNA aminoacylation"/>
    <property type="evidence" value="ECO:0007669"/>
    <property type="project" value="InterPro"/>
</dbReference>
<name>A0A2N1NHD8_9GLOM</name>
<evidence type="ECO:0000256" key="11">
    <source>
        <dbReference type="RuleBase" id="RU363037"/>
    </source>
</evidence>
<dbReference type="VEuPathDB" id="FungiDB:RhiirA1_490480"/>
<dbReference type="Pfam" id="PF00749">
    <property type="entry name" value="tRNA-synt_1c"/>
    <property type="match status" value="1"/>
</dbReference>
<comment type="caution">
    <text evidence="14">The sequence shown here is derived from an EMBL/GenBank/DDBJ whole genome shotgun (WGS) entry which is preliminary data.</text>
</comment>
<dbReference type="PROSITE" id="PS00178">
    <property type="entry name" value="AA_TRNA_LIGASE_I"/>
    <property type="match status" value="1"/>
</dbReference>
<dbReference type="InterPro" id="IPR033910">
    <property type="entry name" value="GluRS_core"/>
</dbReference>
<dbReference type="InterPro" id="IPR020058">
    <property type="entry name" value="Glu/Gln-tRNA-synth_Ib_cat-dom"/>
</dbReference>
<keyword evidence="8 11" id="KW-0030">Aminoacyl-tRNA synthetase</keyword>
<dbReference type="AlphaFoldDB" id="A0A2N1NHD8"/>
<evidence type="ECO:0000256" key="6">
    <source>
        <dbReference type="ARBA" id="ARBA00022840"/>
    </source>
</evidence>
<evidence type="ECO:0000256" key="1">
    <source>
        <dbReference type="ARBA" id="ARBA00004173"/>
    </source>
</evidence>
<dbReference type="FunFam" id="3.40.50.620:FF:000045">
    <property type="entry name" value="Glutamate--tRNA ligase, mitochondrial"/>
    <property type="match status" value="1"/>
</dbReference>